<keyword evidence="1" id="KW-0732">Signal</keyword>
<evidence type="ECO:0000313" key="3">
    <source>
        <dbReference type="RefSeq" id="XP_052743757.1"/>
    </source>
</evidence>
<accession>A0ABM3LXK5</accession>
<reference evidence="3" key="1">
    <citation type="submission" date="2025-08" db="UniProtKB">
        <authorList>
            <consortium name="RefSeq"/>
        </authorList>
    </citation>
    <scope>IDENTIFICATION</scope>
</reference>
<dbReference type="PANTHER" id="PTHR11362">
    <property type="entry name" value="PHOSPHATIDYLETHANOLAMINE-BINDING PROTEIN"/>
    <property type="match status" value="1"/>
</dbReference>
<dbReference type="GeneID" id="128199226"/>
<name>A0ABM3LXK5_BICAN</name>
<keyword evidence="2" id="KW-1185">Reference proteome</keyword>
<gene>
    <name evidence="3" type="primary">LOC128199226</name>
</gene>
<evidence type="ECO:0000256" key="1">
    <source>
        <dbReference type="SAM" id="SignalP"/>
    </source>
</evidence>
<dbReference type="InterPro" id="IPR035810">
    <property type="entry name" value="PEBP_euk"/>
</dbReference>
<dbReference type="InterPro" id="IPR036610">
    <property type="entry name" value="PEBP-like_sf"/>
</dbReference>
<evidence type="ECO:0000313" key="2">
    <source>
        <dbReference type="Proteomes" id="UP001652582"/>
    </source>
</evidence>
<dbReference type="RefSeq" id="XP_052743757.1">
    <property type="nucleotide sequence ID" value="XM_052887797.1"/>
</dbReference>
<protein>
    <submittedName>
        <fullName evidence="3">Phosphatidylethanolamine-binding protein homolog F40A3.3-like</fullName>
    </submittedName>
</protein>
<dbReference type="Proteomes" id="UP001652582">
    <property type="component" value="Chromosome 20"/>
</dbReference>
<dbReference type="CDD" id="cd00866">
    <property type="entry name" value="PEBP_euk"/>
    <property type="match status" value="1"/>
</dbReference>
<sequence>MKLVFACLAVLFLSSALAKLGRRKKPSVADAFDDAGITEILNITAPKNWLKVKYGPIEVKLGNDIYPGDTILRPTISFDKADPDAYYTWCLLDPNYNNYPAKSTKRYPSSIYALYVNIRNLDIKAADVLASYAGPVPGPGTGEHYYVHLYWQQKGKIDVKSRDLPDYEVDQRYPFNLTEFLSQHNYCDEPAAGNFHTASFPDDLQEVCEEGGYCQ</sequence>
<feature type="signal peptide" evidence="1">
    <location>
        <begin position="1"/>
        <end position="18"/>
    </location>
</feature>
<organism evidence="2 3">
    <name type="scientific">Bicyclus anynana</name>
    <name type="common">Squinting bush brown butterfly</name>
    <dbReference type="NCBI Taxonomy" id="110368"/>
    <lineage>
        <taxon>Eukaryota</taxon>
        <taxon>Metazoa</taxon>
        <taxon>Ecdysozoa</taxon>
        <taxon>Arthropoda</taxon>
        <taxon>Hexapoda</taxon>
        <taxon>Insecta</taxon>
        <taxon>Pterygota</taxon>
        <taxon>Neoptera</taxon>
        <taxon>Endopterygota</taxon>
        <taxon>Lepidoptera</taxon>
        <taxon>Glossata</taxon>
        <taxon>Ditrysia</taxon>
        <taxon>Papilionoidea</taxon>
        <taxon>Nymphalidae</taxon>
        <taxon>Satyrinae</taxon>
        <taxon>Satyrini</taxon>
        <taxon>Mycalesina</taxon>
        <taxon>Bicyclus</taxon>
    </lineage>
</organism>
<feature type="chain" id="PRO_5046254981" evidence="1">
    <location>
        <begin position="19"/>
        <end position="215"/>
    </location>
</feature>
<dbReference type="Gene3D" id="3.90.280.10">
    <property type="entry name" value="PEBP-like"/>
    <property type="match status" value="1"/>
</dbReference>
<proteinExistence type="predicted"/>
<dbReference type="SUPFAM" id="SSF49777">
    <property type="entry name" value="PEBP-like"/>
    <property type="match status" value="1"/>
</dbReference>
<dbReference type="PANTHER" id="PTHR11362:SF82">
    <property type="entry name" value="PHOSPHATIDYLETHANOLAMINE-BINDING PROTEIN 4"/>
    <property type="match status" value="1"/>
</dbReference>